<dbReference type="RefSeq" id="XP_027613316.1">
    <property type="nucleotide sequence ID" value="XM_027757515.1"/>
</dbReference>
<gene>
    <name evidence="1" type="ORF">SCP_0407870</name>
</gene>
<dbReference type="SUPFAM" id="SSF48452">
    <property type="entry name" value="TPR-like"/>
    <property type="match status" value="1"/>
</dbReference>
<name>A0A401GJS5_9APHY</name>
<dbReference type="OrthoDB" id="3057274at2759"/>
<evidence type="ECO:0000313" key="2">
    <source>
        <dbReference type="Proteomes" id="UP000287166"/>
    </source>
</evidence>
<protein>
    <recommendedName>
        <fullName evidence="3">MalT-like TPR region domain-containing protein</fullName>
    </recommendedName>
</protein>
<proteinExistence type="predicted"/>
<dbReference type="EMBL" id="BFAD01000004">
    <property type="protein sequence ID" value="GBE82403.1"/>
    <property type="molecule type" value="Genomic_DNA"/>
</dbReference>
<evidence type="ECO:0000313" key="1">
    <source>
        <dbReference type="EMBL" id="GBE82403.1"/>
    </source>
</evidence>
<organism evidence="1 2">
    <name type="scientific">Sparassis crispa</name>
    <dbReference type="NCBI Taxonomy" id="139825"/>
    <lineage>
        <taxon>Eukaryota</taxon>
        <taxon>Fungi</taxon>
        <taxon>Dikarya</taxon>
        <taxon>Basidiomycota</taxon>
        <taxon>Agaricomycotina</taxon>
        <taxon>Agaricomycetes</taxon>
        <taxon>Polyporales</taxon>
        <taxon>Sparassidaceae</taxon>
        <taxon>Sparassis</taxon>
    </lineage>
</organism>
<dbReference type="InParanoid" id="A0A401GJS5"/>
<accession>A0A401GJS5</accession>
<dbReference type="AlphaFoldDB" id="A0A401GJS5"/>
<dbReference type="InterPro" id="IPR011990">
    <property type="entry name" value="TPR-like_helical_dom_sf"/>
</dbReference>
<dbReference type="GeneID" id="38779320"/>
<reference evidence="1 2" key="1">
    <citation type="journal article" date="2018" name="Sci. Rep.">
        <title>Genome sequence of the cauliflower mushroom Sparassis crispa (Hanabiratake) and its association with beneficial usage.</title>
        <authorList>
            <person name="Kiyama R."/>
            <person name="Furutani Y."/>
            <person name="Kawaguchi K."/>
            <person name="Nakanishi T."/>
        </authorList>
    </citation>
    <scope>NUCLEOTIDE SEQUENCE [LARGE SCALE GENOMIC DNA]</scope>
</reference>
<dbReference type="Proteomes" id="UP000287166">
    <property type="component" value="Unassembled WGS sequence"/>
</dbReference>
<dbReference type="Gene3D" id="1.25.40.10">
    <property type="entry name" value="Tetratricopeptide repeat domain"/>
    <property type="match status" value="1"/>
</dbReference>
<evidence type="ECO:0008006" key="3">
    <source>
        <dbReference type="Google" id="ProtNLM"/>
    </source>
</evidence>
<sequence length="212" mass="23809">MTLGDLGMYTEAVLLLSWTVTLYRDMHRDKPRVFVPYLACSLHFLGMYRLKLGQYSAAVVAGTEATTLYRQVHATAMGHDIAADLGMALMIHSCALRQMGQIHREEALSNCGEALSIFHRLVHSREDLNTELAMVLVTQARHFDNAERFDQALEYGQEAVDLLSPSDDDTDNHAQIQLAGALCSHAFHLWRACRSLDCIEVNKKAMALYRVL</sequence>
<comment type="caution">
    <text evidence="1">The sequence shown here is derived from an EMBL/GenBank/DDBJ whole genome shotgun (WGS) entry which is preliminary data.</text>
</comment>
<keyword evidence="2" id="KW-1185">Reference proteome</keyword>
<dbReference type="STRING" id="139825.A0A401GJS5"/>